<gene>
    <name evidence="5" type="ORF">SSX86_030090</name>
</gene>
<evidence type="ECO:0000259" key="4">
    <source>
        <dbReference type="PROSITE" id="PS50600"/>
    </source>
</evidence>
<dbReference type="InterPro" id="IPR029480">
    <property type="entry name" value="Transpos_assoc"/>
</dbReference>
<dbReference type="Pfam" id="PF02992">
    <property type="entry name" value="Transposase_21"/>
    <property type="match status" value="1"/>
</dbReference>
<dbReference type="SUPFAM" id="SSF54001">
    <property type="entry name" value="Cysteine proteinases"/>
    <property type="match status" value="1"/>
</dbReference>
<evidence type="ECO:0000313" key="5">
    <source>
        <dbReference type="EMBL" id="KAK9053456.1"/>
    </source>
</evidence>
<sequence length="1116" mass="128317">MDKSWISSNRLLNAYEEGVNAFLEFAQINNPNSDVIPCPCVECINLCHHSIGNVRYHLFAHGFDENYKVWSFHGETISEVEANCPDDNRPPEFDYTKEMLHDAFTYVEKEPDSLKSLLEECDKPLYEGSNYNALSGLLIFQQLKGQFGWSDTSFDSLLGALKNILPSNNTIPSSVYEAKKLLKGIGLQYEKFHACENDCVLFWNEHKDASECPTCGTPRWKKNTKNVPRKVMWYFPPIPRFRRMFSSPEIAHDLTWHSQGRVNEGKLTHTRDSPSWKFVDNTWKEFGREKRNLRLALSANGTNPHKSLSSKHSCWPITLITYNLPPYLCMSRKFMMLTLLISGPKQPGNNIDVYLAPLIADLKLLWETGVKTFDAYKKEHFNLRAILLWTINDFPAYGNLSGCVTKGYYACPICSENTCSQWLPNSKKYASLGIEDSSHLLILFVKDKKISTMKPRTICPKNHYQLLVRHQLDVMHIEKNVCESVYGTLLNLPHKTKDGLKARQDLKELGIKPELQTQQKGNRLYLPPAIYTLNSSEKHLFYDTLSNMKMPDGYCSNFKNLVSDDVSKMNGLKSNDCHVLMQQLLPFAIKGVLNVKVRKTIISLCHFFNELCSKVVDVSKLGKLQSEIVSTLCLLEKYFPPSFFDVMIHLMVHLVREVRLCGPVHFRWMYPFERFMKTLKGYVRNHHRPEACIAECYVAEEALEFCSNYLQNITSIGNPHERVDERIRTGKPLSRATIDFVEPKLLDQAHLYVLRNTTVVEPYIEQHMMELKDLNPRRNDAWLQSQHSRTFIGWFKNEVEKRLANEEDICDSVRWLAKGPNSVVDKYNGFAINEYRFHTTSQDESRTTQCSGVSIVAHTMQIASAKTPIPCMVLLLTSEKSKEAKITRAQNKYNHHLSRKGYSGLIEEIMQETGKAEEEIDRALTWKRARELKKGGYDPDVKKIVDKIEKLEKEDKDVAVSCGTKDVLTRALERLSKRNDNDNIILLPYNPGRHWVLGVLDMEKNTCYYLDSIGPMSVDVQFKHIVDAAIGLYNVQSGSKKMIKLKWVNSKCPIQPRSTECGYYVLKFMKEIVQQGVEVLENDNIGGDTNEYTDADFDEIREEWATYYIGECACNL</sequence>
<dbReference type="GO" id="GO:0008234">
    <property type="term" value="F:cysteine-type peptidase activity"/>
    <property type="evidence" value="ECO:0007669"/>
    <property type="project" value="InterPro"/>
</dbReference>
<dbReference type="InterPro" id="IPR004242">
    <property type="entry name" value="Transposase_21"/>
</dbReference>
<dbReference type="GO" id="GO:0006508">
    <property type="term" value="P:proteolysis"/>
    <property type="evidence" value="ECO:0007669"/>
    <property type="project" value="UniProtKB-KW"/>
</dbReference>
<keyword evidence="2" id="KW-0645">Protease</keyword>
<dbReference type="AlphaFoldDB" id="A0AAP0CBD1"/>
<dbReference type="PANTHER" id="PTHR48258">
    <property type="entry name" value="DUF4218 DOMAIN-CONTAINING PROTEIN-RELATED"/>
    <property type="match status" value="1"/>
</dbReference>
<evidence type="ECO:0000313" key="6">
    <source>
        <dbReference type="Proteomes" id="UP001408789"/>
    </source>
</evidence>
<feature type="domain" description="Ubiquitin-like protease family profile" evidence="4">
    <location>
        <begin position="764"/>
        <end position="1072"/>
    </location>
</feature>
<comment type="similarity">
    <text evidence="1">Belongs to the peptidase C48 family.</text>
</comment>
<dbReference type="PROSITE" id="PS50600">
    <property type="entry name" value="ULP_PROTEASE"/>
    <property type="match status" value="1"/>
</dbReference>
<dbReference type="Pfam" id="PF13960">
    <property type="entry name" value="DUF4218"/>
    <property type="match status" value="1"/>
</dbReference>
<keyword evidence="3" id="KW-0378">Hydrolase</keyword>
<dbReference type="PANTHER" id="PTHR48258:SF8">
    <property type="entry name" value="DUF4216 DOMAIN-CONTAINING PROTEIN"/>
    <property type="match status" value="1"/>
</dbReference>
<dbReference type="Proteomes" id="UP001408789">
    <property type="component" value="Unassembled WGS sequence"/>
</dbReference>
<evidence type="ECO:0000256" key="2">
    <source>
        <dbReference type="ARBA" id="ARBA00022670"/>
    </source>
</evidence>
<evidence type="ECO:0000256" key="1">
    <source>
        <dbReference type="ARBA" id="ARBA00005234"/>
    </source>
</evidence>
<dbReference type="EMBL" id="JBCNJP010000027">
    <property type="protein sequence ID" value="KAK9053456.1"/>
    <property type="molecule type" value="Genomic_DNA"/>
</dbReference>
<protein>
    <recommendedName>
        <fullName evidence="4">Ubiquitin-like protease family profile domain-containing protein</fullName>
    </recommendedName>
</protein>
<comment type="caution">
    <text evidence="5">The sequence shown here is derived from an EMBL/GenBank/DDBJ whole genome shotgun (WGS) entry which is preliminary data.</text>
</comment>
<dbReference type="InterPro" id="IPR025452">
    <property type="entry name" value="DUF4218"/>
</dbReference>
<dbReference type="Gene3D" id="3.40.395.10">
    <property type="entry name" value="Adenoviral Proteinase, Chain A"/>
    <property type="match status" value="1"/>
</dbReference>
<proteinExistence type="inferred from homology"/>
<dbReference type="InterPro" id="IPR038765">
    <property type="entry name" value="Papain-like_cys_pep_sf"/>
</dbReference>
<organism evidence="5 6">
    <name type="scientific">Deinandra increscens subsp. villosa</name>
    <dbReference type="NCBI Taxonomy" id="3103831"/>
    <lineage>
        <taxon>Eukaryota</taxon>
        <taxon>Viridiplantae</taxon>
        <taxon>Streptophyta</taxon>
        <taxon>Embryophyta</taxon>
        <taxon>Tracheophyta</taxon>
        <taxon>Spermatophyta</taxon>
        <taxon>Magnoliopsida</taxon>
        <taxon>eudicotyledons</taxon>
        <taxon>Gunneridae</taxon>
        <taxon>Pentapetalae</taxon>
        <taxon>asterids</taxon>
        <taxon>campanulids</taxon>
        <taxon>Asterales</taxon>
        <taxon>Asteraceae</taxon>
        <taxon>Asteroideae</taxon>
        <taxon>Heliantheae alliance</taxon>
        <taxon>Madieae</taxon>
        <taxon>Madiinae</taxon>
        <taxon>Deinandra</taxon>
    </lineage>
</organism>
<evidence type="ECO:0000256" key="3">
    <source>
        <dbReference type="ARBA" id="ARBA00022801"/>
    </source>
</evidence>
<accession>A0AAP0CBD1</accession>
<reference evidence="5 6" key="1">
    <citation type="submission" date="2024-04" db="EMBL/GenBank/DDBJ databases">
        <title>The reference genome of an endangered Asteraceae, Deinandra increscens subsp. villosa, native to the Central Coast of California.</title>
        <authorList>
            <person name="Guilliams M."/>
            <person name="Hasenstab-Lehman K."/>
            <person name="Meyer R."/>
            <person name="Mcevoy S."/>
        </authorList>
    </citation>
    <scope>NUCLEOTIDE SEQUENCE [LARGE SCALE GENOMIC DNA]</scope>
    <source>
        <tissue evidence="5">Leaf</tissue>
    </source>
</reference>
<dbReference type="Pfam" id="PF02902">
    <property type="entry name" value="Peptidase_C48"/>
    <property type="match status" value="1"/>
</dbReference>
<dbReference type="Pfam" id="PF13963">
    <property type="entry name" value="Transpos_assoc"/>
    <property type="match status" value="1"/>
</dbReference>
<name>A0AAP0CBD1_9ASTR</name>
<keyword evidence="6" id="KW-1185">Reference proteome</keyword>
<dbReference type="InterPro" id="IPR003653">
    <property type="entry name" value="Peptidase_C48_C"/>
</dbReference>